<dbReference type="Proteomes" id="UP000039865">
    <property type="component" value="Unassembled WGS sequence"/>
</dbReference>
<accession>A0A078AZG0</accession>
<dbReference type="EMBL" id="CCKQ01015710">
    <property type="protein sequence ID" value="CDW87539.1"/>
    <property type="molecule type" value="Genomic_DNA"/>
</dbReference>
<evidence type="ECO:0000313" key="3">
    <source>
        <dbReference type="Proteomes" id="UP000039865"/>
    </source>
</evidence>
<dbReference type="InParanoid" id="A0A078AZG0"/>
<evidence type="ECO:0000256" key="1">
    <source>
        <dbReference type="SAM" id="Coils"/>
    </source>
</evidence>
<name>A0A078AZG0_STYLE</name>
<protein>
    <submittedName>
        <fullName evidence="2">Uncharacterized protein</fullName>
    </submittedName>
</protein>
<gene>
    <name evidence="2" type="primary">Contig13170.g14041</name>
    <name evidence="2" type="ORF">STYLEM_16645</name>
</gene>
<keyword evidence="1" id="KW-0175">Coiled coil</keyword>
<sequence length="952" mass="111648">MSLNFYLKSKDVVILKTKLDIMMDELISATVKQEKEKQSNKQVNETILRWGQKFLSHIRTSFLGKDSFLKIVKNIAGKDLDDEMEAQSVRSQNSNQEESINLYSFRQNQDFVNISLNLQRDDQAAKMNEFQQVQQLSITKNVKKEIQSEQGFSSLQEQFDGISYELNRVEDKMLSSYKSEGEAINLKLDKIQNTQNKQKNEISIEFEQLRELILTLNQEDQLNKKDKLILELNKELSLLKTENQRLLMKEKIADKIGSEKQYQSNLNFPQKQFDDQEISSLESQYNQDINVQHQTYKSEQNHLQYQQVKDQNSINKPNYLDHSQFTLKNEQTTKQDIIQPQISKVNSTIKLPDTLNMTYKKDEPKFYSQQQQQLNYSQNKSQLNQIKSQTQNDLNYFDQRKDLQQVEQSLNIQNFVQNQVDFKSQVFDFRFQPQHDIFQTSNNEEKVPHQVNSIQISNENKNKQAERQLQQKHFQQYQNQTNTLEDSIVNSGKNNWLDIQNKQDKNYQSQKINHQPLQMDFLEQIQSENFFVNNQQINQMSKQKGITDQKIIRNKYSEDTYIDTKIMPKEHSINPYQMKKLITDHKKSNAQILRNYGILSKNDPIDFKRFNNQKIEKQYLLDSNTKQTVVYVNSIDGKTLIGQSISKFLLLDKNYGTNTQEINLNSDLISIFEFDRYIYCGTLMKNVFILDRSTYEVIHQIETKEVVQKFITYYNDLPNESPYLMVTFLEKFGQIEFYDFQKNKIILSYQHSCGLCINDGFQVSGKNEICLAFIYLDSKDQQYKDGKLAFIRVNFFEQFQSDPVISIEEISQEDRMIGKPILCVQQINTNQFILCSTGKNFFVIDRSIKSDEATVIKNPSSSSNHNCLIKAQDFSENYPYLIYKDAKSIGVINCVTLQARVIVPDIAYQRCGNIYSLYQYKDKDDKLNLSTLTLEKVGGSSKRAVKNIVFQD</sequence>
<proteinExistence type="predicted"/>
<organism evidence="2 3">
    <name type="scientific">Stylonychia lemnae</name>
    <name type="common">Ciliate</name>
    <dbReference type="NCBI Taxonomy" id="5949"/>
    <lineage>
        <taxon>Eukaryota</taxon>
        <taxon>Sar</taxon>
        <taxon>Alveolata</taxon>
        <taxon>Ciliophora</taxon>
        <taxon>Intramacronucleata</taxon>
        <taxon>Spirotrichea</taxon>
        <taxon>Stichotrichia</taxon>
        <taxon>Sporadotrichida</taxon>
        <taxon>Oxytrichidae</taxon>
        <taxon>Stylonychinae</taxon>
        <taxon>Stylonychia</taxon>
    </lineage>
</organism>
<dbReference type="AlphaFoldDB" id="A0A078AZG0"/>
<keyword evidence="3" id="KW-1185">Reference proteome</keyword>
<evidence type="ECO:0000313" key="2">
    <source>
        <dbReference type="EMBL" id="CDW87539.1"/>
    </source>
</evidence>
<reference evidence="2 3" key="1">
    <citation type="submission" date="2014-06" db="EMBL/GenBank/DDBJ databases">
        <authorList>
            <person name="Swart Estienne"/>
        </authorList>
    </citation>
    <scope>NUCLEOTIDE SEQUENCE [LARGE SCALE GENOMIC DNA]</scope>
    <source>
        <strain evidence="2 3">130c</strain>
    </source>
</reference>
<feature type="coiled-coil region" evidence="1">
    <location>
        <begin position="199"/>
        <end position="249"/>
    </location>
</feature>